<protein>
    <submittedName>
        <fullName evidence="1">Uncharacterized protein</fullName>
    </submittedName>
</protein>
<proteinExistence type="predicted"/>
<evidence type="ECO:0000313" key="2">
    <source>
        <dbReference type="Proteomes" id="UP001358586"/>
    </source>
</evidence>
<name>A0ABR0QJF9_GOSAR</name>
<keyword evidence="2" id="KW-1185">Reference proteome</keyword>
<sequence>MEATNSTTTTIFEGSAQDFDVKPCVETVTDVPITTDVSANVAINRNVDARYLSELPGILGTLWFHAYFMRVDHRRNQWTRE</sequence>
<comment type="caution">
    <text evidence="1">The sequence shown here is derived from an EMBL/GenBank/DDBJ whole genome shotgun (WGS) entry which is preliminary data.</text>
</comment>
<evidence type="ECO:0000313" key="1">
    <source>
        <dbReference type="EMBL" id="KAK5839440.1"/>
    </source>
</evidence>
<reference evidence="1 2" key="1">
    <citation type="submission" date="2023-03" db="EMBL/GenBank/DDBJ databases">
        <title>WGS of Gossypium arboreum.</title>
        <authorList>
            <person name="Yu D."/>
        </authorList>
    </citation>
    <scope>NUCLEOTIDE SEQUENCE [LARGE SCALE GENOMIC DNA]</scope>
    <source>
        <tissue evidence="1">Leaf</tissue>
    </source>
</reference>
<gene>
    <name evidence="1" type="ORF">PVK06_008229</name>
</gene>
<dbReference type="Proteomes" id="UP001358586">
    <property type="component" value="Chromosome 3"/>
</dbReference>
<organism evidence="1 2">
    <name type="scientific">Gossypium arboreum</name>
    <name type="common">Tree cotton</name>
    <name type="synonym">Gossypium nanking</name>
    <dbReference type="NCBI Taxonomy" id="29729"/>
    <lineage>
        <taxon>Eukaryota</taxon>
        <taxon>Viridiplantae</taxon>
        <taxon>Streptophyta</taxon>
        <taxon>Embryophyta</taxon>
        <taxon>Tracheophyta</taxon>
        <taxon>Spermatophyta</taxon>
        <taxon>Magnoliopsida</taxon>
        <taxon>eudicotyledons</taxon>
        <taxon>Gunneridae</taxon>
        <taxon>Pentapetalae</taxon>
        <taxon>rosids</taxon>
        <taxon>malvids</taxon>
        <taxon>Malvales</taxon>
        <taxon>Malvaceae</taxon>
        <taxon>Malvoideae</taxon>
        <taxon>Gossypium</taxon>
    </lineage>
</organism>
<dbReference type="EMBL" id="JARKNE010000003">
    <property type="protein sequence ID" value="KAK5839440.1"/>
    <property type="molecule type" value="Genomic_DNA"/>
</dbReference>
<accession>A0ABR0QJF9</accession>